<dbReference type="EMBL" id="JASPKY010000262">
    <property type="protein sequence ID" value="KAK9712518.1"/>
    <property type="molecule type" value="Genomic_DNA"/>
</dbReference>
<proteinExistence type="predicted"/>
<dbReference type="PANTHER" id="PTHR45823:SF1">
    <property type="entry name" value="T-SNARE COILED-COIL HOMOLOGY DOMAIN-CONTAINING PROTEIN"/>
    <property type="match status" value="1"/>
</dbReference>
<comment type="caution">
    <text evidence="2">The sequence shown here is derived from an EMBL/GenBank/DDBJ whole genome shotgun (WGS) entry which is preliminary data.</text>
</comment>
<dbReference type="Proteomes" id="UP001458880">
    <property type="component" value="Unassembled WGS sequence"/>
</dbReference>
<keyword evidence="3" id="KW-1185">Reference proteome</keyword>
<reference evidence="2 3" key="1">
    <citation type="journal article" date="2024" name="BMC Genomics">
        <title>De novo assembly and annotation of Popillia japonica's genome with initial clues to its potential as an invasive pest.</title>
        <authorList>
            <person name="Cucini C."/>
            <person name="Boschi S."/>
            <person name="Funari R."/>
            <person name="Cardaioli E."/>
            <person name="Iannotti N."/>
            <person name="Marturano G."/>
            <person name="Paoli F."/>
            <person name="Bruttini M."/>
            <person name="Carapelli A."/>
            <person name="Frati F."/>
            <person name="Nardi F."/>
        </authorList>
    </citation>
    <scope>NUCLEOTIDE SEQUENCE [LARGE SCALE GENOMIC DNA]</scope>
    <source>
        <strain evidence="2">DMR45628</strain>
    </source>
</reference>
<sequence>MEFSRNQGETKVMLAGESENVQQRPEATEPVSSGKMILKPPIFDGLISWNNSLRQFEITAKSNSWTEDLKAGALANSLRGKALDILETMLPGEETRSSRKPDHADVERLLRLTNPDGSSKMEDAWPLHIFINGIREGETQQHIRLARPKTLAEALGRAQEYEVIKQVSKGQSGWLDPKH</sequence>
<evidence type="ECO:0000256" key="1">
    <source>
        <dbReference type="SAM" id="MobiDB-lite"/>
    </source>
</evidence>
<accession>A0AAW1K2D3</accession>
<feature type="region of interest" description="Disordered" evidence="1">
    <location>
        <begin position="1"/>
        <end position="33"/>
    </location>
</feature>
<name>A0AAW1K2D3_POPJA</name>
<evidence type="ECO:0000313" key="3">
    <source>
        <dbReference type="Proteomes" id="UP001458880"/>
    </source>
</evidence>
<organism evidence="2 3">
    <name type="scientific">Popillia japonica</name>
    <name type="common">Japanese beetle</name>
    <dbReference type="NCBI Taxonomy" id="7064"/>
    <lineage>
        <taxon>Eukaryota</taxon>
        <taxon>Metazoa</taxon>
        <taxon>Ecdysozoa</taxon>
        <taxon>Arthropoda</taxon>
        <taxon>Hexapoda</taxon>
        <taxon>Insecta</taxon>
        <taxon>Pterygota</taxon>
        <taxon>Neoptera</taxon>
        <taxon>Endopterygota</taxon>
        <taxon>Coleoptera</taxon>
        <taxon>Polyphaga</taxon>
        <taxon>Scarabaeiformia</taxon>
        <taxon>Scarabaeidae</taxon>
        <taxon>Rutelinae</taxon>
        <taxon>Popillia</taxon>
    </lineage>
</organism>
<dbReference type="PANTHER" id="PTHR45823">
    <property type="entry name" value="T-SNARE COILED-COIL HOMOLOGY DOMAIN-CONTAINING PROTEIN"/>
    <property type="match status" value="1"/>
</dbReference>
<dbReference type="AlphaFoldDB" id="A0AAW1K2D3"/>
<evidence type="ECO:0000313" key="2">
    <source>
        <dbReference type="EMBL" id="KAK9712518.1"/>
    </source>
</evidence>
<gene>
    <name evidence="2" type="ORF">QE152_g24835</name>
</gene>
<protein>
    <submittedName>
        <fullName evidence="2">Uncharacterized protein</fullName>
    </submittedName>
</protein>